<comment type="subcellular location">
    <subcellularLocation>
        <location evidence="1">Mitochondrion</location>
    </subcellularLocation>
</comment>
<dbReference type="STRING" id="188477.A0A433T880"/>
<dbReference type="InterPro" id="IPR029026">
    <property type="entry name" value="tRNA_m1G_MTases_N"/>
</dbReference>
<keyword evidence="8" id="KW-0496">Mitochondrion</keyword>
<keyword evidence="3" id="KW-0698">rRNA processing</keyword>
<keyword evidence="4" id="KW-0489">Methyltransferase</keyword>
<keyword evidence="5" id="KW-0808">Transferase</keyword>
<evidence type="ECO:0000256" key="7">
    <source>
        <dbReference type="ARBA" id="ARBA00022946"/>
    </source>
</evidence>
<evidence type="ECO:0000256" key="4">
    <source>
        <dbReference type="ARBA" id="ARBA00022603"/>
    </source>
</evidence>
<evidence type="ECO:0000256" key="5">
    <source>
        <dbReference type="ARBA" id="ARBA00022679"/>
    </source>
</evidence>
<dbReference type="SMART" id="SM00967">
    <property type="entry name" value="SpoU_sub_bind"/>
    <property type="match status" value="1"/>
</dbReference>
<keyword evidence="6" id="KW-0949">S-adenosyl-L-methionine</keyword>
<evidence type="ECO:0000256" key="1">
    <source>
        <dbReference type="ARBA" id="ARBA00004173"/>
    </source>
</evidence>
<feature type="region of interest" description="Disordered" evidence="10">
    <location>
        <begin position="31"/>
        <end position="62"/>
    </location>
</feature>
<dbReference type="Gene3D" id="3.40.1280.10">
    <property type="match status" value="1"/>
</dbReference>
<dbReference type="PANTHER" id="PTHR46103:SF1">
    <property type="entry name" value="RRNA METHYLTRANSFERASE 1, MITOCHONDRIAL"/>
    <property type="match status" value="1"/>
</dbReference>
<dbReference type="GO" id="GO:0016435">
    <property type="term" value="F:rRNA (guanine) methyltransferase activity"/>
    <property type="evidence" value="ECO:0007669"/>
    <property type="project" value="TreeGrafter"/>
</dbReference>
<keyword evidence="7" id="KW-0809">Transit peptide</keyword>
<dbReference type="InterPro" id="IPR029064">
    <property type="entry name" value="Ribosomal_eL30-like_sf"/>
</dbReference>
<evidence type="ECO:0000256" key="9">
    <source>
        <dbReference type="ARBA" id="ARBA00034881"/>
    </source>
</evidence>
<evidence type="ECO:0000256" key="8">
    <source>
        <dbReference type="ARBA" id="ARBA00023128"/>
    </source>
</evidence>
<dbReference type="InterPro" id="IPR001537">
    <property type="entry name" value="SpoU_MeTrfase"/>
</dbReference>
<dbReference type="SUPFAM" id="SSF55315">
    <property type="entry name" value="L30e-like"/>
    <property type="match status" value="1"/>
</dbReference>
<dbReference type="GO" id="GO:0003723">
    <property type="term" value="F:RNA binding"/>
    <property type="evidence" value="ECO:0007669"/>
    <property type="project" value="InterPro"/>
</dbReference>
<dbReference type="GO" id="GO:0005739">
    <property type="term" value="C:mitochondrion"/>
    <property type="evidence" value="ECO:0007669"/>
    <property type="project" value="UniProtKB-SubCell"/>
</dbReference>
<gene>
    <name evidence="12" type="ORF">EGW08_014455</name>
</gene>
<evidence type="ECO:0000259" key="11">
    <source>
        <dbReference type="SMART" id="SM00967"/>
    </source>
</evidence>
<dbReference type="Pfam" id="PF00588">
    <property type="entry name" value="SpoU_methylase"/>
    <property type="match status" value="1"/>
</dbReference>
<dbReference type="Gene3D" id="3.30.1330.30">
    <property type="match status" value="1"/>
</dbReference>
<dbReference type="InterPro" id="IPR029028">
    <property type="entry name" value="Alpha/beta_knot_MTases"/>
</dbReference>
<evidence type="ECO:0000256" key="2">
    <source>
        <dbReference type="ARBA" id="ARBA00007228"/>
    </source>
</evidence>
<accession>A0A433T880</accession>
<dbReference type="InterPro" id="IPR013123">
    <property type="entry name" value="SpoU_subst-bd"/>
</dbReference>
<feature type="compositionally biased region" description="Polar residues" evidence="10">
    <location>
        <begin position="31"/>
        <end position="47"/>
    </location>
</feature>
<feature type="domain" description="RNA 2-O ribose methyltransferase substrate binding" evidence="11">
    <location>
        <begin position="77"/>
        <end position="159"/>
    </location>
</feature>
<evidence type="ECO:0000256" key="6">
    <source>
        <dbReference type="ARBA" id="ARBA00022691"/>
    </source>
</evidence>
<organism evidence="12 13">
    <name type="scientific">Elysia chlorotica</name>
    <name type="common">Eastern emerald elysia</name>
    <name type="synonym">Sea slug</name>
    <dbReference type="NCBI Taxonomy" id="188477"/>
    <lineage>
        <taxon>Eukaryota</taxon>
        <taxon>Metazoa</taxon>
        <taxon>Spiralia</taxon>
        <taxon>Lophotrochozoa</taxon>
        <taxon>Mollusca</taxon>
        <taxon>Gastropoda</taxon>
        <taxon>Heterobranchia</taxon>
        <taxon>Euthyneura</taxon>
        <taxon>Panpulmonata</taxon>
        <taxon>Sacoglossa</taxon>
        <taxon>Placobranchoidea</taxon>
        <taxon>Plakobranchidae</taxon>
        <taxon>Elysia</taxon>
    </lineage>
</organism>
<keyword evidence="13" id="KW-1185">Reference proteome</keyword>
<evidence type="ECO:0000313" key="13">
    <source>
        <dbReference type="Proteomes" id="UP000271974"/>
    </source>
</evidence>
<comment type="caution">
    <text evidence="12">The sequence shown here is derived from an EMBL/GenBank/DDBJ whole genome shotgun (WGS) entry which is preliminary data.</text>
</comment>
<comment type="similarity">
    <text evidence="2">Belongs to the class IV-like SAM-binding methyltransferase superfamily. RNA methyltransferase TrmH family.</text>
</comment>
<dbReference type="InterPro" id="IPR047182">
    <property type="entry name" value="MRM1"/>
</dbReference>
<dbReference type="OrthoDB" id="270651at2759"/>
<protein>
    <recommendedName>
        <fullName evidence="9">rRNA methyltransferase 1, mitochondrial</fullName>
    </recommendedName>
</protein>
<reference evidence="12 13" key="1">
    <citation type="submission" date="2019-01" db="EMBL/GenBank/DDBJ databases">
        <title>A draft genome assembly of the solar-powered sea slug Elysia chlorotica.</title>
        <authorList>
            <person name="Cai H."/>
            <person name="Li Q."/>
            <person name="Fang X."/>
            <person name="Li J."/>
            <person name="Curtis N.E."/>
            <person name="Altenburger A."/>
            <person name="Shibata T."/>
            <person name="Feng M."/>
            <person name="Maeda T."/>
            <person name="Schwartz J.A."/>
            <person name="Shigenobu S."/>
            <person name="Lundholm N."/>
            <person name="Nishiyama T."/>
            <person name="Yang H."/>
            <person name="Hasebe M."/>
            <person name="Li S."/>
            <person name="Pierce S.K."/>
            <person name="Wang J."/>
        </authorList>
    </citation>
    <scope>NUCLEOTIDE SEQUENCE [LARGE SCALE GENOMIC DNA]</scope>
    <source>
        <strain evidence="12">EC2010</strain>
        <tissue evidence="12">Whole organism of an adult</tissue>
    </source>
</reference>
<dbReference type="Proteomes" id="UP000271974">
    <property type="component" value="Unassembled WGS sequence"/>
</dbReference>
<sequence>MFNNKELRTMFRLSKHLFRIISQQEQSCSVKRASNYNAQKPDSQSQPRPKYNHGLSGKGKSKRLNKIQDLPKIQGEIVFGLHPVYLAIRAERRNKFHTLYVGEKFMDTENRNSAVSELLELAQHRNIMICPLRKPILDQLAGNRPHQGVCLDADQLEVPEWTFETEVSSSSQGMPIWLLLQSIQDPMNLGAILRTAYYLGLDKVVIPAVESCRLSPTVSKASAGALEVIDLVRLPKGVSETALCEWWQARGWQVVGTALDKKESTSSDSSLPQSLYKFSTSRPTMVLLGNEGTGLSPDLIQACDTLVTIPNYEQSHKGLPRISSLNVSVAAGILLHWIKVSSSKSNR</sequence>
<evidence type="ECO:0000256" key="10">
    <source>
        <dbReference type="SAM" id="MobiDB-lite"/>
    </source>
</evidence>
<dbReference type="SUPFAM" id="SSF75217">
    <property type="entry name" value="alpha/beta knot"/>
    <property type="match status" value="1"/>
</dbReference>
<dbReference type="AlphaFoldDB" id="A0A433T880"/>
<evidence type="ECO:0000313" key="12">
    <source>
        <dbReference type="EMBL" id="RUS77791.1"/>
    </source>
</evidence>
<proteinExistence type="inferred from homology"/>
<name>A0A433T880_ELYCH</name>
<dbReference type="InterPro" id="IPR047261">
    <property type="entry name" value="MRM1_MeTrfase_dom"/>
</dbReference>
<evidence type="ECO:0000256" key="3">
    <source>
        <dbReference type="ARBA" id="ARBA00022552"/>
    </source>
</evidence>
<dbReference type="Pfam" id="PF08032">
    <property type="entry name" value="SpoU_sub_bind"/>
    <property type="match status" value="1"/>
</dbReference>
<dbReference type="CDD" id="cd18105">
    <property type="entry name" value="SpoU-like_MRM1"/>
    <property type="match status" value="1"/>
</dbReference>
<dbReference type="EMBL" id="RQTK01000552">
    <property type="protein sequence ID" value="RUS77791.1"/>
    <property type="molecule type" value="Genomic_DNA"/>
</dbReference>
<dbReference type="PANTHER" id="PTHR46103">
    <property type="entry name" value="RRNA METHYLTRANSFERASE 1, MITOCHONDRIAL"/>
    <property type="match status" value="1"/>
</dbReference>